<dbReference type="PROSITE" id="PS50835">
    <property type="entry name" value="IG_LIKE"/>
    <property type="match status" value="4"/>
</dbReference>
<dbReference type="SMART" id="SM00409">
    <property type="entry name" value="IG"/>
    <property type="match status" value="5"/>
</dbReference>
<comment type="caution">
    <text evidence="9">The sequence shown here is derived from an EMBL/GenBank/DDBJ whole genome shotgun (WGS) entry which is preliminary data.</text>
</comment>
<dbReference type="InterPro" id="IPR007110">
    <property type="entry name" value="Ig-like_dom"/>
</dbReference>
<dbReference type="PANTHER" id="PTHR11640">
    <property type="entry name" value="NEPHRIN"/>
    <property type="match status" value="1"/>
</dbReference>
<reference evidence="9" key="1">
    <citation type="submission" date="2018-11" db="EMBL/GenBank/DDBJ databases">
        <authorList>
            <person name="Alioto T."/>
            <person name="Alioto T."/>
        </authorList>
    </citation>
    <scope>NUCLEOTIDE SEQUENCE</scope>
</reference>
<evidence type="ECO:0000256" key="2">
    <source>
        <dbReference type="ARBA" id="ARBA00022737"/>
    </source>
</evidence>
<dbReference type="Gene3D" id="2.60.40.10">
    <property type="entry name" value="Immunoglobulins"/>
    <property type="match status" value="6"/>
</dbReference>
<evidence type="ECO:0000259" key="7">
    <source>
        <dbReference type="PROSITE" id="PS50835"/>
    </source>
</evidence>
<keyword evidence="6" id="KW-0393">Immunoglobulin domain</keyword>
<keyword evidence="2" id="KW-0677">Repeat</keyword>
<dbReference type="Pfam" id="PF07679">
    <property type="entry name" value="I-set"/>
    <property type="match status" value="1"/>
</dbReference>
<dbReference type="GO" id="GO:0050839">
    <property type="term" value="F:cell adhesion molecule binding"/>
    <property type="evidence" value="ECO:0007669"/>
    <property type="project" value="TreeGrafter"/>
</dbReference>
<dbReference type="InterPro" id="IPR003598">
    <property type="entry name" value="Ig_sub2"/>
</dbReference>
<accession>A0A8B6CR37</accession>
<dbReference type="EMBL" id="UYJE01002119">
    <property type="protein sequence ID" value="VDI07996.1"/>
    <property type="molecule type" value="Genomic_DNA"/>
</dbReference>
<dbReference type="InterPro" id="IPR036179">
    <property type="entry name" value="Ig-like_dom_sf"/>
</dbReference>
<gene>
    <name evidence="9" type="ORF">MGAL_10B073862</name>
</gene>
<organism evidence="9 10">
    <name type="scientific">Mytilus galloprovincialis</name>
    <name type="common">Mediterranean mussel</name>
    <dbReference type="NCBI Taxonomy" id="29158"/>
    <lineage>
        <taxon>Eukaryota</taxon>
        <taxon>Metazoa</taxon>
        <taxon>Spiralia</taxon>
        <taxon>Lophotrochozoa</taxon>
        <taxon>Mollusca</taxon>
        <taxon>Bivalvia</taxon>
        <taxon>Autobranchia</taxon>
        <taxon>Pteriomorphia</taxon>
        <taxon>Mytilida</taxon>
        <taxon>Mytiloidea</taxon>
        <taxon>Mytilidae</taxon>
        <taxon>Mytilinae</taxon>
        <taxon>Mytilus</taxon>
    </lineage>
</organism>
<dbReference type="PROSITE" id="PS50853">
    <property type="entry name" value="FN3"/>
    <property type="match status" value="1"/>
</dbReference>
<feature type="domain" description="Ig-like" evidence="7">
    <location>
        <begin position="507"/>
        <end position="595"/>
    </location>
</feature>
<feature type="non-terminal residue" evidence="9">
    <location>
        <position position="1"/>
    </location>
</feature>
<name>A0A8B6CR37_MYTGA</name>
<dbReference type="Pfam" id="PF13895">
    <property type="entry name" value="Ig_2"/>
    <property type="match status" value="1"/>
</dbReference>
<dbReference type="InterPro" id="IPR051275">
    <property type="entry name" value="Cell_adhesion_signaling"/>
</dbReference>
<evidence type="ECO:0000313" key="10">
    <source>
        <dbReference type="Proteomes" id="UP000596742"/>
    </source>
</evidence>
<evidence type="ECO:0008006" key="11">
    <source>
        <dbReference type="Google" id="ProtNLM"/>
    </source>
</evidence>
<dbReference type="InterPro" id="IPR013783">
    <property type="entry name" value="Ig-like_fold"/>
</dbReference>
<dbReference type="OrthoDB" id="6161934at2759"/>
<dbReference type="Pfam" id="PF00041">
    <property type="entry name" value="fn3"/>
    <property type="match status" value="1"/>
</dbReference>
<dbReference type="InterPro" id="IPR036116">
    <property type="entry name" value="FN3_sf"/>
</dbReference>
<dbReference type="SUPFAM" id="SSF48726">
    <property type="entry name" value="Immunoglobulin"/>
    <property type="match status" value="5"/>
</dbReference>
<evidence type="ECO:0000256" key="5">
    <source>
        <dbReference type="ARBA" id="ARBA00023180"/>
    </source>
</evidence>
<keyword evidence="10" id="KW-1185">Reference proteome</keyword>
<keyword evidence="4" id="KW-1015">Disulfide bond</keyword>
<dbReference type="GO" id="GO:0005911">
    <property type="term" value="C:cell-cell junction"/>
    <property type="evidence" value="ECO:0007669"/>
    <property type="project" value="TreeGrafter"/>
</dbReference>
<evidence type="ECO:0000259" key="8">
    <source>
        <dbReference type="PROSITE" id="PS50853"/>
    </source>
</evidence>
<dbReference type="CDD" id="cd00096">
    <property type="entry name" value="Ig"/>
    <property type="match status" value="1"/>
</dbReference>
<dbReference type="Proteomes" id="UP000596742">
    <property type="component" value="Unassembled WGS sequence"/>
</dbReference>
<dbReference type="InterPro" id="IPR003961">
    <property type="entry name" value="FN3_dom"/>
</dbReference>
<dbReference type="GO" id="GO:0005886">
    <property type="term" value="C:plasma membrane"/>
    <property type="evidence" value="ECO:0007669"/>
    <property type="project" value="TreeGrafter"/>
</dbReference>
<evidence type="ECO:0000256" key="6">
    <source>
        <dbReference type="ARBA" id="ARBA00023319"/>
    </source>
</evidence>
<comment type="subcellular location">
    <subcellularLocation>
        <location evidence="1">Membrane</location>
        <topology evidence="1">Single-pass type I membrane protein</topology>
    </subcellularLocation>
</comment>
<sequence>MAKSLLSSTIENVIESFWAGTTKGLKITTAEYIYSNTCNNVTCSYESAIDTRTTVFTVKAANGNRLFVQNVIHVMSSNVCTPDGNAHCRDIGTCWCDPNGFSTSICYNYTSGGEGQLTLGCATRNQHIETLATIAAIPSNIHPNNMIYSVNEGSIFGPLICNASCGPSCTFGWVGPDSVINSSVLLFNPATRKENGTYQCGATNAIGTIIANIVLIVQPGSTSGLTIATAEYIYPNTCNNITCSYESAIGERTTMFAVTTANGNRLFQHNIIHMISSNICALDGYVHCYSIGICWCDPNGFSTSICYNHTSGGEGQLTLQCTTTGQNEETFATIAANPSNIRPNNMTYSVNEGSIFGPLICNASCGPPCTFRWVGPDYVINSTVLFFNPATREENGIYQCEATNTIGTIIANSVLIVKYGPNKVILSPNTSFILLNEGSDVPNIKCKADCQPGCTFTWITPNGQVESKILNIKNIQINQTGTYKCNASNEVSHMVSAGVTITVVYSPTILQLEVLTGNTVDENQSVYFRCDVNGYPVPNISWIFSTTNTLLKKEENVFKSNYVIPKANCFHTGTYRCQGSNVIDGGLSSAFSEIDLFVLCSARADQRYQEEPVDIVVMENGDLNITVFLLAYPKPIIMWTMKSSDTGQDYTVKYNNSVNIVEHVSTVNIVKVSKKDYGVYTIIAYNNVGPAFVKSFTVAPQGPPQQPTDVLVICEITSMIVSWLPGSNGGFEQTFIVEWLNTNTQHTYYSLEIKDSDQKRIQQYIVKSLYPETMYVIHVEATNKHGTVRSTQNANCTTGL</sequence>
<keyword evidence="5" id="KW-0325">Glycoprotein</keyword>
<evidence type="ECO:0000256" key="3">
    <source>
        <dbReference type="ARBA" id="ARBA00023136"/>
    </source>
</evidence>
<dbReference type="GO" id="GO:0098609">
    <property type="term" value="P:cell-cell adhesion"/>
    <property type="evidence" value="ECO:0007669"/>
    <property type="project" value="TreeGrafter"/>
</dbReference>
<evidence type="ECO:0000313" key="9">
    <source>
        <dbReference type="EMBL" id="VDI07996.1"/>
    </source>
</evidence>
<dbReference type="PANTHER" id="PTHR11640:SF164">
    <property type="entry name" value="MAM DOMAIN-CONTAINING GLYCOSYLPHOSPHATIDYLINOSITOL ANCHOR PROTEIN 1"/>
    <property type="match status" value="1"/>
</dbReference>
<feature type="domain" description="Fibronectin type-III" evidence="8">
    <location>
        <begin position="703"/>
        <end position="800"/>
    </location>
</feature>
<dbReference type="InterPro" id="IPR013098">
    <property type="entry name" value="Ig_I-set"/>
</dbReference>
<keyword evidence="3" id="KW-0472">Membrane</keyword>
<feature type="domain" description="Ig-like" evidence="7">
    <location>
        <begin position="343"/>
        <end position="416"/>
    </location>
</feature>
<dbReference type="InterPro" id="IPR003599">
    <property type="entry name" value="Ig_sub"/>
</dbReference>
<dbReference type="SMART" id="SM00408">
    <property type="entry name" value="IGc2"/>
    <property type="match status" value="4"/>
</dbReference>
<proteinExistence type="predicted"/>
<dbReference type="Pfam" id="PF13927">
    <property type="entry name" value="Ig_3"/>
    <property type="match status" value="1"/>
</dbReference>
<dbReference type="SUPFAM" id="SSF49265">
    <property type="entry name" value="Fibronectin type III"/>
    <property type="match status" value="1"/>
</dbReference>
<feature type="domain" description="Ig-like" evidence="7">
    <location>
        <begin position="421"/>
        <end position="502"/>
    </location>
</feature>
<feature type="domain" description="Ig-like" evidence="7">
    <location>
        <begin position="143"/>
        <end position="204"/>
    </location>
</feature>
<protein>
    <recommendedName>
        <fullName evidence="11">HMCN</fullName>
    </recommendedName>
</protein>
<dbReference type="AlphaFoldDB" id="A0A8B6CR37"/>
<dbReference type="CDD" id="cd00063">
    <property type="entry name" value="FN3"/>
    <property type="match status" value="1"/>
</dbReference>
<evidence type="ECO:0000256" key="4">
    <source>
        <dbReference type="ARBA" id="ARBA00023157"/>
    </source>
</evidence>
<dbReference type="SMART" id="SM00060">
    <property type="entry name" value="FN3"/>
    <property type="match status" value="1"/>
</dbReference>
<evidence type="ECO:0000256" key="1">
    <source>
        <dbReference type="ARBA" id="ARBA00004479"/>
    </source>
</evidence>